<evidence type="ECO:0000256" key="3">
    <source>
        <dbReference type="ARBA" id="ARBA00023054"/>
    </source>
</evidence>
<dbReference type="InterPro" id="IPR027417">
    <property type="entry name" value="P-loop_NTPase"/>
</dbReference>
<dbReference type="AlphaFoldDB" id="A0AAU9JMF1"/>
<dbReference type="SMART" id="SM00129">
    <property type="entry name" value="KISc"/>
    <property type="match status" value="1"/>
</dbReference>
<feature type="domain" description="Kinesin motor" evidence="8">
    <location>
        <begin position="11"/>
        <end position="338"/>
    </location>
</feature>
<dbReference type="GO" id="GO:0008017">
    <property type="term" value="F:microtubule binding"/>
    <property type="evidence" value="ECO:0007669"/>
    <property type="project" value="InterPro"/>
</dbReference>
<organism evidence="9 10">
    <name type="scientific">Blepharisma stoltei</name>
    <dbReference type="NCBI Taxonomy" id="1481888"/>
    <lineage>
        <taxon>Eukaryota</taxon>
        <taxon>Sar</taxon>
        <taxon>Alveolata</taxon>
        <taxon>Ciliophora</taxon>
        <taxon>Postciliodesmatophora</taxon>
        <taxon>Heterotrichea</taxon>
        <taxon>Heterotrichida</taxon>
        <taxon>Blepharismidae</taxon>
        <taxon>Blepharisma</taxon>
    </lineage>
</organism>
<sequence>MEEHADSDLGNIRVICRFRPLNEKEKEISMQTCIDFSSDCKTVTVQSHTENAEPLKFNFDHVFDPSSSQSSVYEISAKPIVEAVTQGFNGTIFAYGQTSSGKTFTMSGSDVSDPEMMGIIPRMVSTVFESIGNSEDYLEFQVKVSYCEIYMEKIKDLLEPNKNNLKIHEDRIRGIYISGLSEKYVNDDQEVYDLMSLGLENREVGYTHMNAGSSRSHSIFIITIAQSNTKVLSTKVGKLYLVDLAGSEKVGKTGAEGKRLEEAKNINKSLTTLGQVISALTDGKSTHVPYRDSKLTRVLQDSLGGNSKTTLIVTCSPSPYNESETISTLRFGIRAKAIKNKPKVNREYTVGELKILLSKAREEITEKNKRISELEINLQQSGHQIPDNLLPFGLNIEGDSSLLNLSKMSEYDEIFHELEDIRSRLSEEVQTNHSLSQDLSQTQVDLESLKSVSDYMVKELEKANNLTKTLKSDIKEKEEKIFTLIDTNEKLTKKNKGLAEKEFELKQEILAKEYEIDQLKEEIKKLQNGAIEKVIEKRIKTGWEDPDLEEGLVESTCSSEDKIKSLLSLDEDEIQRSATVSVLRSWELWNNEKKSFVAEIQNRTNSIISLNSQLDESKKKCKELEVALNQDERQMRIENKFIQHSLCELTKKFHRVAAKKSKYKIENEANEKKIKRLNDRCAELENKAHRYREKLKAYKFSIHQFNKQAELSRATISHIGAVSYSNIRKTIVGGSLSKRNEF</sequence>
<dbReference type="GO" id="GO:0007018">
    <property type="term" value="P:microtubule-based movement"/>
    <property type="evidence" value="ECO:0007669"/>
    <property type="project" value="InterPro"/>
</dbReference>
<comment type="similarity">
    <text evidence="5 6">Belongs to the TRAFAC class myosin-kinesin ATPase superfamily. Kinesin family.</text>
</comment>
<evidence type="ECO:0000259" key="8">
    <source>
        <dbReference type="PROSITE" id="PS50067"/>
    </source>
</evidence>
<dbReference type="SUPFAM" id="SSF52540">
    <property type="entry name" value="P-loop containing nucleoside triphosphate hydrolases"/>
    <property type="match status" value="1"/>
</dbReference>
<keyword evidence="3 7" id="KW-0175">Coiled coil</keyword>
<feature type="coiled-coil region" evidence="7">
    <location>
        <begin position="460"/>
        <end position="536"/>
    </location>
</feature>
<dbReference type="EMBL" id="CAJZBQ010000030">
    <property type="protein sequence ID" value="CAG9322018.1"/>
    <property type="molecule type" value="Genomic_DNA"/>
</dbReference>
<feature type="coiled-coil region" evidence="7">
    <location>
        <begin position="607"/>
        <end position="634"/>
    </location>
</feature>
<proteinExistence type="inferred from homology"/>
<keyword evidence="10" id="KW-1185">Reference proteome</keyword>
<dbReference type="CDD" id="cd01369">
    <property type="entry name" value="KISc_KHC_KIF5"/>
    <property type="match status" value="1"/>
</dbReference>
<evidence type="ECO:0000256" key="4">
    <source>
        <dbReference type="ARBA" id="ARBA00023175"/>
    </source>
</evidence>
<dbReference type="Proteomes" id="UP001162131">
    <property type="component" value="Unassembled WGS sequence"/>
</dbReference>
<comment type="caution">
    <text evidence="9">The sequence shown here is derived from an EMBL/GenBank/DDBJ whole genome shotgun (WGS) entry which is preliminary data.</text>
</comment>
<evidence type="ECO:0000256" key="2">
    <source>
        <dbReference type="ARBA" id="ARBA00022840"/>
    </source>
</evidence>
<dbReference type="FunFam" id="3.40.850.10:FF:000082">
    <property type="entry name" value="OSM3-like kinesin"/>
    <property type="match status" value="1"/>
</dbReference>
<dbReference type="PANTHER" id="PTHR47968">
    <property type="entry name" value="CENTROMERE PROTEIN E"/>
    <property type="match status" value="1"/>
</dbReference>
<keyword evidence="4 5" id="KW-0505">Motor protein</keyword>
<reference evidence="9" key="1">
    <citation type="submission" date="2021-09" db="EMBL/GenBank/DDBJ databases">
        <authorList>
            <consortium name="AG Swart"/>
            <person name="Singh M."/>
            <person name="Singh A."/>
            <person name="Seah K."/>
            <person name="Emmerich C."/>
        </authorList>
    </citation>
    <scope>NUCLEOTIDE SEQUENCE</scope>
    <source>
        <strain evidence="9">ATCC30299</strain>
    </source>
</reference>
<dbReference type="InterPro" id="IPR027640">
    <property type="entry name" value="Kinesin-like_fam"/>
</dbReference>
<feature type="binding site" evidence="5">
    <location>
        <begin position="96"/>
        <end position="103"/>
    </location>
    <ligand>
        <name>ATP</name>
        <dbReference type="ChEBI" id="CHEBI:30616"/>
    </ligand>
</feature>
<dbReference type="InterPro" id="IPR036961">
    <property type="entry name" value="Kinesin_motor_dom_sf"/>
</dbReference>
<dbReference type="InterPro" id="IPR001752">
    <property type="entry name" value="Kinesin_motor_dom"/>
</dbReference>
<dbReference type="GO" id="GO:0005874">
    <property type="term" value="C:microtubule"/>
    <property type="evidence" value="ECO:0007669"/>
    <property type="project" value="UniProtKB-KW"/>
</dbReference>
<evidence type="ECO:0000256" key="5">
    <source>
        <dbReference type="PROSITE-ProRule" id="PRU00283"/>
    </source>
</evidence>
<dbReference type="Pfam" id="PF00225">
    <property type="entry name" value="Kinesin"/>
    <property type="match status" value="1"/>
</dbReference>
<keyword evidence="1 5" id="KW-0547">Nucleotide-binding</keyword>
<keyword evidence="2 5" id="KW-0067">ATP-binding</keyword>
<dbReference type="PANTHER" id="PTHR47968:SF75">
    <property type="entry name" value="CENTROMERE-ASSOCIATED PROTEIN E"/>
    <property type="match status" value="1"/>
</dbReference>
<dbReference type="GO" id="GO:0005524">
    <property type="term" value="F:ATP binding"/>
    <property type="evidence" value="ECO:0007669"/>
    <property type="project" value="UniProtKB-UniRule"/>
</dbReference>
<dbReference type="PRINTS" id="PR00380">
    <property type="entry name" value="KINESINHEAVY"/>
</dbReference>
<dbReference type="PROSITE" id="PS00411">
    <property type="entry name" value="KINESIN_MOTOR_1"/>
    <property type="match status" value="1"/>
</dbReference>
<dbReference type="InterPro" id="IPR019821">
    <property type="entry name" value="Kinesin_motor_CS"/>
</dbReference>
<dbReference type="PROSITE" id="PS50067">
    <property type="entry name" value="KINESIN_MOTOR_2"/>
    <property type="match status" value="1"/>
</dbReference>
<name>A0AAU9JMF1_9CILI</name>
<evidence type="ECO:0000256" key="1">
    <source>
        <dbReference type="ARBA" id="ARBA00022741"/>
    </source>
</evidence>
<evidence type="ECO:0000313" key="10">
    <source>
        <dbReference type="Proteomes" id="UP001162131"/>
    </source>
</evidence>
<evidence type="ECO:0000313" key="9">
    <source>
        <dbReference type="EMBL" id="CAG9322018.1"/>
    </source>
</evidence>
<dbReference type="GO" id="GO:0003777">
    <property type="term" value="F:microtubule motor activity"/>
    <property type="evidence" value="ECO:0007669"/>
    <property type="project" value="InterPro"/>
</dbReference>
<gene>
    <name evidence="9" type="ORF">BSTOLATCC_MIC30400</name>
</gene>
<accession>A0AAU9JMF1</accession>
<keyword evidence="6" id="KW-0493">Microtubule</keyword>
<evidence type="ECO:0000256" key="7">
    <source>
        <dbReference type="SAM" id="Coils"/>
    </source>
</evidence>
<protein>
    <recommendedName>
        <fullName evidence="6">Kinesin-like protein</fullName>
    </recommendedName>
</protein>
<dbReference type="Gene3D" id="3.40.850.10">
    <property type="entry name" value="Kinesin motor domain"/>
    <property type="match status" value="1"/>
</dbReference>
<feature type="coiled-coil region" evidence="7">
    <location>
        <begin position="660"/>
        <end position="701"/>
    </location>
</feature>
<evidence type="ECO:0000256" key="6">
    <source>
        <dbReference type="RuleBase" id="RU000394"/>
    </source>
</evidence>
<feature type="coiled-coil region" evidence="7">
    <location>
        <begin position="350"/>
        <end position="377"/>
    </location>
</feature>